<feature type="compositionally biased region" description="Basic and acidic residues" evidence="1">
    <location>
        <begin position="268"/>
        <end position="285"/>
    </location>
</feature>
<gene>
    <name evidence="3" type="ORF">HYPSUDRAFT_206371</name>
</gene>
<feature type="transmembrane region" description="Helical" evidence="2">
    <location>
        <begin position="126"/>
        <end position="146"/>
    </location>
</feature>
<evidence type="ECO:0000256" key="1">
    <source>
        <dbReference type="SAM" id="MobiDB-lite"/>
    </source>
</evidence>
<feature type="transmembrane region" description="Helical" evidence="2">
    <location>
        <begin position="205"/>
        <end position="226"/>
    </location>
</feature>
<evidence type="ECO:0000313" key="4">
    <source>
        <dbReference type="Proteomes" id="UP000054270"/>
    </source>
</evidence>
<organism evidence="3 4">
    <name type="scientific">Hypholoma sublateritium (strain FD-334 SS-4)</name>
    <dbReference type="NCBI Taxonomy" id="945553"/>
    <lineage>
        <taxon>Eukaryota</taxon>
        <taxon>Fungi</taxon>
        <taxon>Dikarya</taxon>
        <taxon>Basidiomycota</taxon>
        <taxon>Agaricomycotina</taxon>
        <taxon>Agaricomycetes</taxon>
        <taxon>Agaricomycetidae</taxon>
        <taxon>Agaricales</taxon>
        <taxon>Agaricineae</taxon>
        <taxon>Strophariaceae</taxon>
        <taxon>Hypholoma</taxon>
    </lineage>
</organism>
<dbReference type="OrthoDB" id="3038148at2759"/>
<name>A0A0D2NDU7_HYPSF</name>
<reference evidence="4" key="1">
    <citation type="submission" date="2014-04" db="EMBL/GenBank/DDBJ databases">
        <title>Evolutionary Origins and Diversification of the Mycorrhizal Mutualists.</title>
        <authorList>
            <consortium name="DOE Joint Genome Institute"/>
            <consortium name="Mycorrhizal Genomics Consortium"/>
            <person name="Kohler A."/>
            <person name="Kuo A."/>
            <person name="Nagy L.G."/>
            <person name="Floudas D."/>
            <person name="Copeland A."/>
            <person name="Barry K.W."/>
            <person name="Cichocki N."/>
            <person name="Veneault-Fourrey C."/>
            <person name="LaButti K."/>
            <person name="Lindquist E.A."/>
            <person name="Lipzen A."/>
            <person name="Lundell T."/>
            <person name="Morin E."/>
            <person name="Murat C."/>
            <person name="Riley R."/>
            <person name="Ohm R."/>
            <person name="Sun H."/>
            <person name="Tunlid A."/>
            <person name="Henrissat B."/>
            <person name="Grigoriev I.V."/>
            <person name="Hibbett D.S."/>
            <person name="Martin F."/>
        </authorList>
    </citation>
    <scope>NUCLEOTIDE SEQUENCE [LARGE SCALE GENOMIC DNA]</scope>
    <source>
        <strain evidence="4">FD-334 SS-4</strain>
    </source>
</reference>
<dbReference type="STRING" id="945553.A0A0D2NDU7"/>
<dbReference type="EMBL" id="KN817607">
    <property type="protein sequence ID" value="KJA17199.1"/>
    <property type="molecule type" value="Genomic_DNA"/>
</dbReference>
<proteinExistence type="predicted"/>
<keyword evidence="2" id="KW-0812">Transmembrane</keyword>
<feature type="transmembrane region" description="Helical" evidence="2">
    <location>
        <begin position="167"/>
        <end position="185"/>
    </location>
</feature>
<evidence type="ECO:0000256" key="2">
    <source>
        <dbReference type="SAM" id="Phobius"/>
    </source>
</evidence>
<dbReference type="AlphaFoldDB" id="A0A0D2NDU7"/>
<protein>
    <submittedName>
        <fullName evidence="3">Uncharacterized protein</fullName>
    </submittedName>
</protein>
<sequence>MVITAISLLYLVNVASTGVQWLFLKRVFITDGATRETAFSTEVQVQFLQTLLTDIFILIVFVVADGLLIWRCYNVWGKSFRVIFLPLVLVVAEAALYLSIIIIACASNVDPSVNIQIILDKLTSSALFMTSGATLLTTALIAYQIYSVTRRDPRKGATKPYKDIAEVLVQSAAAYSLVTLLNALTDIIPVNDTNATALLYAGDYSGAPLLIIAGMAPTIMVARVAMQGSGQAEGARTAHLSGLEFRGDSRPSGNTSQILPRSIGARVGGRDDESSEGPRDAEKGGPTDVAVEGA</sequence>
<keyword evidence="2" id="KW-1133">Transmembrane helix</keyword>
<keyword evidence="4" id="KW-1185">Reference proteome</keyword>
<feature type="transmembrane region" description="Helical" evidence="2">
    <location>
        <begin position="47"/>
        <end position="70"/>
    </location>
</feature>
<evidence type="ECO:0000313" key="3">
    <source>
        <dbReference type="EMBL" id="KJA17199.1"/>
    </source>
</evidence>
<feature type="region of interest" description="Disordered" evidence="1">
    <location>
        <begin position="243"/>
        <end position="294"/>
    </location>
</feature>
<accession>A0A0D2NDU7</accession>
<dbReference type="Proteomes" id="UP000054270">
    <property type="component" value="Unassembled WGS sequence"/>
</dbReference>
<dbReference type="OMA" id="GCMITIL"/>
<feature type="transmembrane region" description="Helical" evidence="2">
    <location>
        <begin position="82"/>
        <end position="106"/>
    </location>
</feature>
<keyword evidence="2" id="KW-0472">Membrane</keyword>